<sequence length="41" mass="4262">MKLSPTARRLCTAVVFAAARGAAAAAGSALVGLALWWFTQR</sequence>
<proteinExistence type="predicted"/>
<keyword evidence="2" id="KW-1185">Reference proteome</keyword>
<dbReference type="EMBL" id="BAAAZR010000054">
    <property type="protein sequence ID" value="GAA3843281.1"/>
    <property type="molecule type" value="Genomic_DNA"/>
</dbReference>
<evidence type="ECO:0000313" key="1">
    <source>
        <dbReference type="EMBL" id="GAA3843281.1"/>
    </source>
</evidence>
<dbReference type="Proteomes" id="UP001500888">
    <property type="component" value="Unassembled WGS sequence"/>
</dbReference>
<accession>A0ABP7JF00</accession>
<gene>
    <name evidence="1" type="ORF">GCM10022226_77830</name>
</gene>
<dbReference type="RefSeq" id="WP_344952647.1">
    <property type="nucleotide sequence ID" value="NZ_BAAAZR010000054.1"/>
</dbReference>
<reference evidence="2" key="1">
    <citation type="journal article" date="2019" name="Int. J. Syst. Evol. Microbiol.">
        <title>The Global Catalogue of Microorganisms (GCM) 10K type strain sequencing project: providing services to taxonomists for standard genome sequencing and annotation.</title>
        <authorList>
            <consortium name="The Broad Institute Genomics Platform"/>
            <consortium name="The Broad Institute Genome Sequencing Center for Infectious Disease"/>
            <person name="Wu L."/>
            <person name="Ma J."/>
        </authorList>
    </citation>
    <scope>NUCLEOTIDE SEQUENCE [LARGE SCALE GENOMIC DNA]</scope>
    <source>
        <strain evidence="2">JCM 16908</strain>
    </source>
</reference>
<name>A0ABP7JF00_9ACTN</name>
<protein>
    <submittedName>
        <fullName evidence="1">Uncharacterized protein</fullName>
    </submittedName>
</protein>
<organism evidence="1 2">
    <name type="scientific">Sphaerisporangium flaviroseum</name>
    <dbReference type="NCBI Taxonomy" id="509199"/>
    <lineage>
        <taxon>Bacteria</taxon>
        <taxon>Bacillati</taxon>
        <taxon>Actinomycetota</taxon>
        <taxon>Actinomycetes</taxon>
        <taxon>Streptosporangiales</taxon>
        <taxon>Streptosporangiaceae</taxon>
        <taxon>Sphaerisporangium</taxon>
    </lineage>
</organism>
<comment type="caution">
    <text evidence="1">The sequence shown here is derived from an EMBL/GenBank/DDBJ whole genome shotgun (WGS) entry which is preliminary data.</text>
</comment>
<evidence type="ECO:0000313" key="2">
    <source>
        <dbReference type="Proteomes" id="UP001500888"/>
    </source>
</evidence>